<keyword evidence="3" id="KW-0677">Repeat</keyword>
<dbReference type="Pfam" id="PF00400">
    <property type="entry name" value="WD40"/>
    <property type="match status" value="7"/>
</dbReference>
<evidence type="ECO:0000256" key="4">
    <source>
        <dbReference type="ARBA" id="ARBA00026184"/>
    </source>
</evidence>
<dbReference type="PROSITE" id="PS50897">
    <property type="entry name" value="CTLH"/>
    <property type="match status" value="1"/>
</dbReference>
<sequence>MAHPTPSTQHPSSNSTPLRTPIHVACLSNLTPSTEARKAILEGDWTEVEKHCRRWTEDVSKTTSSQQKTFLYAIYREQYLELIEGQEYQKAFTHLTKRLKPLEGSAASEGEFRDLCYLLTCKSVQEVLRGWEGVAAAREQLVQHLNDVFDSSETQLASGGKLPEKRLVRLLQQAVAYQLESARHKPARVKVDSLMEDYSCPLLPNATHRVLIGHTAGVKCVSWVGNELLASGGNDGCLRLWDVATGTCTGYFEGHTGRVWDVSASASGTRIASACADGAVRIWSLDENNGRATTLRYTVPTATLAEHRGDVYSVCIHPSEHAVVTAGYDRTVRLFDVNKAVLLRTLQGHELAVRQVVFNSTGNLLVSGSKDATVRFWDARSGLCVKRLENHLGEVTSVQLSASGTQLLRRGVQPSISLRHPRPVSPCFPFLKAAPHLCVSSSTDNTIRLWDVRAARPLRSFKGHLNTCKSFVRADFGPSKDQIVSGSEDGCVIVWDAESAQMVQRLHGHADVAYSAVWNESQGMLASCSHDGSLRTWWYDPNLLGD</sequence>
<gene>
    <name evidence="7" type="ORF">HERI1096_LOCUS40826</name>
</gene>
<evidence type="ECO:0000313" key="7">
    <source>
        <dbReference type="EMBL" id="CAE0154914.1"/>
    </source>
</evidence>
<proteinExistence type="predicted"/>
<dbReference type="CDD" id="cd00200">
    <property type="entry name" value="WD40"/>
    <property type="match status" value="1"/>
</dbReference>
<dbReference type="SUPFAM" id="SSF50978">
    <property type="entry name" value="WD40 repeat-like"/>
    <property type="match status" value="1"/>
</dbReference>
<evidence type="ECO:0000256" key="1">
    <source>
        <dbReference type="ARBA" id="ARBA00004324"/>
    </source>
</evidence>
<feature type="repeat" description="WD" evidence="5">
    <location>
        <begin position="476"/>
        <end position="505"/>
    </location>
</feature>
<dbReference type="InterPro" id="IPR001680">
    <property type="entry name" value="WD40_rpt"/>
</dbReference>
<dbReference type="Pfam" id="PF21889">
    <property type="entry name" value="TPR1-like_2nd"/>
    <property type="match status" value="1"/>
</dbReference>
<dbReference type="Gene3D" id="2.130.10.10">
    <property type="entry name" value="YVTN repeat-like/Quinoprotein amine dehydrogenase"/>
    <property type="match status" value="2"/>
</dbReference>
<organism evidence="7">
    <name type="scientific">Haptolina ericina</name>
    <dbReference type="NCBI Taxonomy" id="156174"/>
    <lineage>
        <taxon>Eukaryota</taxon>
        <taxon>Haptista</taxon>
        <taxon>Haptophyta</taxon>
        <taxon>Prymnesiophyceae</taxon>
        <taxon>Prymnesiales</taxon>
        <taxon>Prymnesiaceae</taxon>
        <taxon>Haptolina</taxon>
    </lineage>
</organism>
<feature type="repeat" description="WD" evidence="5">
    <location>
        <begin position="211"/>
        <end position="251"/>
    </location>
</feature>
<evidence type="ECO:0000256" key="2">
    <source>
        <dbReference type="ARBA" id="ARBA00022574"/>
    </source>
</evidence>
<evidence type="ECO:0000256" key="3">
    <source>
        <dbReference type="ARBA" id="ARBA00022737"/>
    </source>
</evidence>
<dbReference type="EMBL" id="HBHX01073719">
    <property type="protein sequence ID" value="CAE0154914.1"/>
    <property type="molecule type" value="Transcribed_RNA"/>
</dbReference>
<name>A0A7S3FKS7_9EUKA</name>
<keyword evidence="2 5" id="KW-0853">WD repeat</keyword>
<feature type="repeat" description="WD" evidence="5">
    <location>
        <begin position="304"/>
        <end position="345"/>
    </location>
</feature>
<feature type="repeat" description="WD" evidence="5">
    <location>
        <begin position="439"/>
        <end position="460"/>
    </location>
</feature>
<comment type="subcellular location">
    <subcellularLocation>
        <location evidence="1">Nucleus speckle</location>
    </subcellularLocation>
</comment>
<dbReference type="InterPro" id="IPR015943">
    <property type="entry name" value="WD40/YVTN_repeat-like_dom_sf"/>
</dbReference>
<dbReference type="InterPro" id="IPR054080">
    <property type="entry name" value="TPR1-like_2nd"/>
</dbReference>
<feature type="repeat" description="WD" evidence="5">
    <location>
        <begin position="252"/>
        <end position="293"/>
    </location>
</feature>
<evidence type="ECO:0000259" key="6">
    <source>
        <dbReference type="PROSITE" id="PS50897"/>
    </source>
</evidence>
<feature type="repeat" description="WD" evidence="5">
    <location>
        <begin position="506"/>
        <end position="537"/>
    </location>
</feature>
<dbReference type="InterPro" id="IPR036322">
    <property type="entry name" value="WD40_repeat_dom_sf"/>
</dbReference>
<dbReference type="PANTHER" id="PTHR22848">
    <property type="entry name" value="WD40 REPEAT PROTEIN"/>
    <property type="match status" value="1"/>
</dbReference>
<feature type="domain" description="CTLH" evidence="6">
    <location>
        <begin position="37"/>
        <end position="90"/>
    </location>
</feature>
<evidence type="ECO:0000256" key="5">
    <source>
        <dbReference type="PROSITE-ProRule" id="PRU00221"/>
    </source>
</evidence>
<dbReference type="GO" id="GO:0000398">
    <property type="term" value="P:mRNA splicing, via spliceosome"/>
    <property type="evidence" value="ECO:0007669"/>
    <property type="project" value="InterPro"/>
</dbReference>
<dbReference type="PRINTS" id="PR00320">
    <property type="entry name" value="GPROTEINBRPT"/>
</dbReference>
<dbReference type="PROSITE" id="PS50082">
    <property type="entry name" value="WD_REPEATS_2"/>
    <property type="match status" value="7"/>
</dbReference>
<reference evidence="7" key="1">
    <citation type="submission" date="2021-01" db="EMBL/GenBank/DDBJ databases">
        <authorList>
            <person name="Corre E."/>
            <person name="Pelletier E."/>
            <person name="Niang G."/>
            <person name="Scheremetjew M."/>
            <person name="Finn R."/>
            <person name="Kale V."/>
            <person name="Holt S."/>
            <person name="Cochrane G."/>
            <person name="Meng A."/>
            <person name="Brown T."/>
            <person name="Cohen L."/>
        </authorList>
    </citation>
    <scope>NUCLEOTIDE SEQUENCE</scope>
    <source>
        <strain evidence="7">CCMP281</strain>
    </source>
</reference>
<dbReference type="InterPro" id="IPR045184">
    <property type="entry name" value="SMU1"/>
</dbReference>
<dbReference type="SMART" id="SM00320">
    <property type="entry name" value="WD40"/>
    <property type="match status" value="7"/>
</dbReference>
<feature type="repeat" description="WD" evidence="5">
    <location>
        <begin position="346"/>
        <end position="387"/>
    </location>
</feature>
<accession>A0A7S3FKS7</accession>
<protein>
    <recommendedName>
        <fullName evidence="4">WD40 repeat-containing protein SMU1</fullName>
    </recommendedName>
</protein>
<dbReference type="InterPro" id="IPR019775">
    <property type="entry name" value="WD40_repeat_CS"/>
</dbReference>
<dbReference type="AlphaFoldDB" id="A0A7S3FKS7"/>
<dbReference type="InterPro" id="IPR020472">
    <property type="entry name" value="WD40_PAC1"/>
</dbReference>
<dbReference type="PROSITE" id="PS00678">
    <property type="entry name" value="WD_REPEATS_1"/>
    <property type="match status" value="3"/>
</dbReference>
<dbReference type="GO" id="GO:0016607">
    <property type="term" value="C:nuclear speck"/>
    <property type="evidence" value="ECO:0007669"/>
    <property type="project" value="UniProtKB-SubCell"/>
</dbReference>
<dbReference type="InterPro" id="IPR006595">
    <property type="entry name" value="CTLH_C"/>
</dbReference>
<dbReference type="PROSITE" id="PS50294">
    <property type="entry name" value="WD_REPEATS_REGION"/>
    <property type="match status" value="5"/>
</dbReference>